<dbReference type="PANTHER" id="PTHR47356">
    <property type="entry name" value="FAD-DEPENDENT MONOOXYGENASE ASQG-RELATED"/>
    <property type="match status" value="1"/>
</dbReference>
<dbReference type="SUPFAM" id="SSF51905">
    <property type="entry name" value="FAD/NAD(P)-binding domain"/>
    <property type="match status" value="1"/>
</dbReference>
<dbReference type="GO" id="GO:0004497">
    <property type="term" value="F:monooxygenase activity"/>
    <property type="evidence" value="ECO:0007669"/>
    <property type="project" value="InterPro"/>
</dbReference>
<evidence type="ECO:0000313" key="1">
    <source>
        <dbReference type="EMBL" id="KAG9326376.1"/>
    </source>
</evidence>
<dbReference type="InterPro" id="IPR050562">
    <property type="entry name" value="FAD_mOase_fung"/>
</dbReference>
<dbReference type="InterPro" id="IPR036188">
    <property type="entry name" value="FAD/NAD-bd_sf"/>
</dbReference>
<name>A0A9P8D106_MORAP</name>
<accession>A0A9P8D106</accession>
<protein>
    <recommendedName>
        <fullName evidence="3">FAD-binding domain-containing protein</fullName>
    </recommendedName>
</protein>
<proteinExistence type="predicted"/>
<sequence length="643" mass="72172">MSTAAPLRVLIVGADIATLTLALILEQAGIDYLLLESQTSVPVVAGGISLHPTVLPFMEQLALRDDLFFNSQPLEQVLVLDPDMETITSYDWSNRQTRYSAWTRFMTRPEYCDMIVQKLPESKILFNKILTSLTTVESDDENEEDFDVYIRRRQDSILDDDISDDEEKETSEAVRGVTVNCADGSVYHGHILIGDVNSDIQDVAREGLHDERVPSVAAEGKETPIREVQYHVSGVTEELDPQRIPLLREDTTQLRVVVDDKSPYSWWAATLVDNRIAWQVTKRMFVCEKSSRLSENFDPAFLHEEQARASILSHISHSMMCPLGGTMAQLVSWTSPSDISCKRWDDRRAMSGSLSSSRLLLLGEACRKIVPIVGEAADDSILDALALSEALFSLRSARKRDVQAAFEQYHQDRTSRRAAAMDEARELDLLLRAKSTMRKLYRALVLNYASKCSQEKRNDEKYSYRPQASFLHRVPDYGVVQPSDGLHSTRGNAHGGWEKAGIAATRSTRVVQKRFGSHAAHGPEAPPTQEGFTSNGFKYTLLAVVGLIAWSRVDEHLTSQGEEKHPFTRYIEYYMRSEQESNRINEQHIALALKAAEDAQFYAGAIRPPKVQLRYPDLMSNASGKCISVGTVVSTDDVVPKFH</sequence>
<organism evidence="1 2">
    <name type="scientific">Mortierella alpina</name>
    <name type="common">Oleaginous fungus</name>
    <name type="synonym">Mortierella renispora</name>
    <dbReference type="NCBI Taxonomy" id="64518"/>
    <lineage>
        <taxon>Eukaryota</taxon>
        <taxon>Fungi</taxon>
        <taxon>Fungi incertae sedis</taxon>
        <taxon>Mucoromycota</taxon>
        <taxon>Mortierellomycotina</taxon>
        <taxon>Mortierellomycetes</taxon>
        <taxon>Mortierellales</taxon>
        <taxon>Mortierellaceae</taxon>
        <taxon>Mortierella</taxon>
    </lineage>
</organism>
<dbReference type="Proteomes" id="UP000717515">
    <property type="component" value="Unassembled WGS sequence"/>
</dbReference>
<dbReference type="Gene3D" id="3.50.50.60">
    <property type="entry name" value="FAD/NAD(P)-binding domain"/>
    <property type="match status" value="1"/>
</dbReference>
<dbReference type="PANTHER" id="PTHR47356:SF2">
    <property type="entry name" value="FAD-BINDING DOMAIN-CONTAINING PROTEIN-RELATED"/>
    <property type="match status" value="1"/>
</dbReference>
<dbReference type="AlphaFoldDB" id="A0A9P8D106"/>
<evidence type="ECO:0000313" key="2">
    <source>
        <dbReference type="Proteomes" id="UP000717515"/>
    </source>
</evidence>
<gene>
    <name evidence="1" type="ORF">KVV02_003727</name>
</gene>
<dbReference type="EMBL" id="JAIFTL010000021">
    <property type="protein sequence ID" value="KAG9326376.1"/>
    <property type="molecule type" value="Genomic_DNA"/>
</dbReference>
<comment type="caution">
    <text evidence="1">The sequence shown here is derived from an EMBL/GenBank/DDBJ whole genome shotgun (WGS) entry which is preliminary data.</text>
</comment>
<reference evidence="1" key="1">
    <citation type="submission" date="2021-07" db="EMBL/GenBank/DDBJ databases">
        <title>Draft genome of Mortierella alpina, strain LL118, isolated from an aspen leaf litter sample.</title>
        <authorList>
            <person name="Yang S."/>
            <person name="Vinatzer B.A."/>
        </authorList>
    </citation>
    <scope>NUCLEOTIDE SEQUENCE</scope>
    <source>
        <strain evidence="1">LL118</strain>
    </source>
</reference>
<evidence type="ECO:0008006" key="3">
    <source>
        <dbReference type="Google" id="ProtNLM"/>
    </source>
</evidence>
<dbReference type="PRINTS" id="PR00420">
    <property type="entry name" value="RNGMNOXGNASE"/>
</dbReference>